<proteinExistence type="predicted"/>
<evidence type="ECO:0000313" key="2">
    <source>
        <dbReference type="Proteomes" id="UP000814140"/>
    </source>
</evidence>
<organism evidence="1 2">
    <name type="scientific">Artomyces pyxidatus</name>
    <dbReference type="NCBI Taxonomy" id="48021"/>
    <lineage>
        <taxon>Eukaryota</taxon>
        <taxon>Fungi</taxon>
        <taxon>Dikarya</taxon>
        <taxon>Basidiomycota</taxon>
        <taxon>Agaricomycotina</taxon>
        <taxon>Agaricomycetes</taxon>
        <taxon>Russulales</taxon>
        <taxon>Auriscalpiaceae</taxon>
        <taxon>Artomyces</taxon>
    </lineage>
</organism>
<name>A0ACB8T924_9AGAM</name>
<evidence type="ECO:0000313" key="1">
    <source>
        <dbReference type="EMBL" id="KAI0065017.1"/>
    </source>
</evidence>
<comment type="caution">
    <text evidence="1">The sequence shown here is derived from an EMBL/GenBank/DDBJ whole genome shotgun (WGS) entry which is preliminary data.</text>
</comment>
<gene>
    <name evidence="1" type="ORF">BV25DRAFT_225110</name>
</gene>
<dbReference type="EMBL" id="MU277197">
    <property type="protein sequence ID" value="KAI0065017.1"/>
    <property type="molecule type" value="Genomic_DNA"/>
</dbReference>
<reference evidence="1" key="2">
    <citation type="journal article" date="2022" name="New Phytol.">
        <title>Evolutionary transition to the ectomycorrhizal habit in the genomes of a hyperdiverse lineage of mushroom-forming fungi.</title>
        <authorList>
            <person name="Looney B."/>
            <person name="Miyauchi S."/>
            <person name="Morin E."/>
            <person name="Drula E."/>
            <person name="Courty P.E."/>
            <person name="Kohler A."/>
            <person name="Kuo A."/>
            <person name="LaButti K."/>
            <person name="Pangilinan J."/>
            <person name="Lipzen A."/>
            <person name="Riley R."/>
            <person name="Andreopoulos W."/>
            <person name="He G."/>
            <person name="Johnson J."/>
            <person name="Nolan M."/>
            <person name="Tritt A."/>
            <person name="Barry K.W."/>
            <person name="Grigoriev I.V."/>
            <person name="Nagy L.G."/>
            <person name="Hibbett D."/>
            <person name="Henrissat B."/>
            <person name="Matheny P.B."/>
            <person name="Labbe J."/>
            <person name="Martin F.M."/>
        </authorList>
    </citation>
    <scope>NUCLEOTIDE SEQUENCE</scope>
    <source>
        <strain evidence="1">HHB10654</strain>
    </source>
</reference>
<reference evidence="1" key="1">
    <citation type="submission" date="2021-03" db="EMBL/GenBank/DDBJ databases">
        <authorList>
            <consortium name="DOE Joint Genome Institute"/>
            <person name="Ahrendt S."/>
            <person name="Looney B.P."/>
            <person name="Miyauchi S."/>
            <person name="Morin E."/>
            <person name="Drula E."/>
            <person name="Courty P.E."/>
            <person name="Chicoki N."/>
            <person name="Fauchery L."/>
            <person name="Kohler A."/>
            <person name="Kuo A."/>
            <person name="Labutti K."/>
            <person name="Pangilinan J."/>
            <person name="Lipzen A."/>
            <person name="Riley R."/>
            <person name="Andreopoulos W."/>
            <person name="He G."/>
            <person name="Johnson J."/>
            <person name="Barry K.W."/>
            <person name="Grigoriev I.V."/>
            <person name="Nagy L."/>
            <person name="Hibbett D."/>
            <person name="Henrissat B."/>
            <person name="Matheny P.B."/>
            <person name="Labbe J."/>
            <person name="Martin F."/>
        </authorList>
    </citation>
    <scope>NUCLEOTIDE SEQUENCE</scope>
    <source>
        <strain evidence="1">HHB10654</strain>
    </source>
</reference>
<accession>A0ACB8T924</accession>
<keyword evidence="2" id="KW-1185">Reference proteome</keyword>
<dbReference type="Proteomes" id="UP000814140">
    <property type="component" value="Unassembled WGS sequence"/>
</dbReference>
<sequence length="185" mass="20863">MSPGEQRVAGRLYATHTCALLSSRGPWATQACLTARLWRVSAQRHRTLRVCVAPILYRINGASALVRQTLYIRPFAQPRGPYLRALDRCSTHRPEQSDVCFSRSVADAPERWAHADLQPEPPPPAGFSQNQAKHTIFADHHHRVRLAPLEACGRTQRQAVVSTVRRNGDPVVFSDTDERRTCLHR</sequence>
<protein>
    <submittedName>
        <fullName evidence="1">Uncharacterized protein</fullName>
    </submittedName>
</protein>